<name>A0A0F9CVE2_9ZZZZ</name>
<evidence type="ECO:0000313" key="1">
    <source>
        <dbReference type="EMBL" id="KKL45456.1"/>
    </source>
</evidence>
<reference evidence="1" key="1">
    <citation type="journal article" date="2015" name="Nature">
        <title>Complex archaea that bridge the gap between prokaryotes and eukaryotes.</title>
        <authorList>
            <person name="Spang A."/>
            <person name="Saw J.H."/>
            <person name="Jorgensen S.L."/>
            <person name="Zaremba-Niedzwiedzka K."/>
            <person name="Martijn J."/>
            <person name="Lind A.E."/>
            <person name="van Eijk R."/>
            <person name="Schleper C."/>
            <person name="Guy L."/>
            <person name="Ettema T.J."/>
        </authorList>
    </citation>
    <scope>NUCLEOTIDE SEQUENCE</scope>
</reference>
<gene>
    <name evidence="1" type="ORF">LCGC14_2355500</name>
</gene>
<organism evidence="1">
    <name type="scientific">marine sediment metagenome</name>
    <dbReference type="NCBI Taxonomy" id="412755"/>
    <lineage>
        <taxon>unclassified sequences</taxon>
        <taxon>metagenomes</taxon>
        <taxon>ecological metagenomes</taxon>
    </lineage>
</organism>
<accession>A0A0F9CVE2</accession>
<dbReference type="EMBL" id="LAZR01034379">
    <property type="protein sequence ID" value="KKL45456.1"/>
    <property type="molecule type" value="Genomic_DNA"/>
</dbReference>
<dbReference type="AlphaFoldDB" id="A0A0F9CVE2"/>
<dbReference type="InterPro" id="IPR013320">
    <property type="entry name" value="ConA-like_dom_sf"/>
</dbReference>
<dbReference type="Gene3D" id="2.60.120.200">
    <property type="match status" value="1"/>
</dbReference>
<proteinExistence type="predicted"/>
<comment type="caution">
    <text evidence="1">The sequence shown here is derived from an EMBL/GenBank/DDBJ whole genome shotgun (WGS) entry which is preliminary data.</text>
</comment>
<sequence>MIIAHYKLNDNAATDTIIGDTGSHNGAVKDAGGTATSAFHSTANSRGVGTCLDFEGTDDHIEITDHADFSPVLTPFSISAWVYMHTATYFVWASKWQVGSNREWNIYTGTPKKINFRMYDNSENASIGRLYNTSLASYEGKWTHFVATYDGGILSSGIKIYLNGNRVDDADSESGNFISVENLTAPVYIGRYDTKYSNGLIDNVMFFNHILHEDSIKALYNGGHGTEIVAVIDIDRRMKRRQ</sequence>
<dbReference type="SUPFAM" id="SSF49899">
    <property type="entry name" value="Concanavalin A-like lectins/glucanases"/>
    <property type="match status" value="1"/>
</dbReference>
<evidence type="ECO:0008006" key="2">
    <source>
        <dbReference type="Google" id="ProtNLM"/>
    </source>
</evidence>
<protein>
    <recommendedName>
        <fullName evidence="2">LamG-like jellyroll fold domain-containing protein</fullName>
    </recommendedName>
</protein>
<dbReference type="Pfam" id="PF13385">
    <property type="entry name" value="Laminin_G_3"/>
    <property type="match status" value="1"/>
</dbReference>